<gene>
    <name evidence="1" type="ORF">BV25DRAFT_1165193</name>
</gene>
<sequence length="296" mass="32794">MLPRRAPPPLHVAGDQLSSLTARLLRRTQPVHLYRSQEETARSTILLTCFCARRRSHSTFPRAARTFISARSQAPDPSATAQGTRAGQTHCRTRREALAARRFLPQGGVGVRGRPMAKVAGASCDGGACEGARRRAVEMQPPASSQKSATTGSFELVPTTTAERIQASNAQERDGTLTRGRRHTRRAWDRRSPIALIEIISSARGSASARDGIHHRRYLGDLDPDRRRSRVRSWWWRGERARRSTSIVSNAGRRALRWICWPKAYIRSIYAAPAGGLLCRRGDPGDSACITAIVRM</sequence>
<proteinExistence type="predicted"/>
<protein>
    <submittedName>
        <fullName evidence="1">Uncharacterized protein</fullName>
    </submittedName>
</protein>
<evidence type="ECO:0000313" key="2">
    <source>
        <dbReference type="Proteomes" id="UP000814140"/>
    </source>
</evidence>
<keyword evidence="2" id="KW-1185">Reference proteome</keyword>
<reference evidence="1" key="2">
    <citation type="journal article" date="2022" name="New Phytol.">
        <title>Evolutionary transition to the ectomycorrhizal habit in the genomes of a hyperdiverse lineage of mushroom-forming fungi.</title>
        <authorList>
            <person name="Looney B."/>
            <person name="Miyauchi S."/>
            <person name="Morin E."/>
            <person name="Drula E."/>
            <person name="Courty P.E."/>
            <person name="Kohler A."/>
            <person name="Kuo A."/>
            <person name="LaButti K."/>
            <person name="Pangilinan J."/>
            <person name="Lipzen A."/>
            <person name="Riley R."/>
            <person name="Andreopoulos W."/>
            <person name="He G."/>
            <person name="Johnson J."/>
            <person name="Nolan M."/>
            <person name="Tritt A."/>
            <person name="Barry K.W."/>
            <person name="Grigoriev I.V."/>
            <person name="Nagy L.G."/>
            <person name="Hibbett D."/>
            <person name="Henrissat B."/>
            <person name="Matheny P.B."/>
            <person name="Labbe J."/>
            <person name="Martin F.M."/>
        </authorList>
    </citation>
    <scope>NUCLEOTIDE SEQUENCE</scope>
    <source>
        <strain evidence="1">HHB10654</strain>
    </source>
</reference>
<dbReference type="EMBL" id="MU277229">
    <property type="protein sequence ID" value="KAI0059064.1"/>
    <property type="molecule type" value="Genomic_DNA"/>
</dbReference>
<dbReference type="Proteomes" id="UP000814140">
    <property type="component" value="Unassembled WGS sequence"/>
</dbReference>
<comment type="caution">
    <text evidence="1">The sequence shown here is derived from an EMBL/GenBank/DDBJ whole genome shotgun (WGS) entry which is preliminary data.</text>
</comment>
<organism evidence="1 2">
    <name type="scientific">Artomyces pyxidatus</name>
    <dbReference type="NCBI Taxonomy" id="48021"/>
    <lineage>
        <taxon>Eukaryota</taxon>
        <taxon>Fungi</taxon>
        <taxon>Dikarya</taxon>
        <taxon>Basidiomycota</taxon>
        <taxon>Agaricomycotina</taxon>
        <taxon>Agaricomycetes</taxon>
        <taxon>Russulales</taxon>
        <taxon>Auriscalpiaceae</taxon>
        <taxon>Artomyces</taxon>
    </lineage>
</organism>
<name>A0ACB8SR55_9AGAM</name>
<reference evidence="1" key="1">
    <citation type="submission" date="2021-03" db="EMBL/GenBank/DDBJ databases">
        <authorList>
            <consortium name="DOE Joint Genome Institute"/>
            <person name="Ahrendt S."/>
            <person name="Looney B.P."/>
            <person name="Miyauchi S."/>
            <person name="Morin E."/>
            <person name="Drula E."/>
            <person name="Courty P.E."/>
            <person name="Chicoki N."/>
            <person name="Fauchery L."/>
            <person name="Kohler A."/>
            <person name="Kuo A."/>
            <person name="Labutti K."/>
            <person name="Pangilinan J."/>
            <person name="Lipzen A."/>
            <person name="Riley R."/>
            <person name="Andreopoulos W."/>
            <person name="He G."/>
            <person name="Johnson J."/>
            <person name="Barry K.W."/>
            <person name="Grigoriev I.V."/>
            <person name="Nagy L."/>
            <person name="Hibbett D."/>
            <person name="Henrissat B."/>
            <person name="Matheny P.B."/>
            <person name="Labbe J."/>
            <person name="Martin F."/>
        </authorList>
    </citation>
    <scope>NUCLEOTIDE SEQUENCE</scope>
    <source>
        <strain evidence="1">HHB10654</strain>
    </source>
</reference>
<evidence type="ECO:0000313" key="1">
    <source>
        <dbReference type="EMBL" id="KAI0059064.1"/>
    </source>
</evidence>
<accession>A0ACB8SR55</accession>